<protein>
    <recommendedName>
        <fullName evidence="3">C3H1-type domain-containing protein</fullName>
    </recommendedName>
</protein>
<dbReference type="SMART" id="SM00356">
    <property type="entry name" value="ZnF_C3H1"/>
    <property type="match status" value="1"/>
</dbReference>
<dbReference type="PROSITE" id="PS50103">
    <property type="entry name" value="ZF_C3H1"/>
    <property type="match status" value="1"/>
</dbReference>
<evidence type="ECO:0000256" key="1">
    <source>
        <dbReference type="PROSITE-ProRule" id="PRU00723"/>
    </source>
</evidence>
<dbReference type="Proteomes" id="UP000070444">
    <property type="component" value="Unassembled WGS sequence"/>
</dbReference>
<feature type="compositionally biased region" description="Acidic residues" evidence="2">
    <location>
        <begin position="210"/>
        <end position="222"/>
    </location>
</feature>
<feature type="region of interest" description="Disordered" evidence="2">
    <location>
        <begin position="278"/>
        <end position="309"/>
    </location>
</feature>
<accession>A0A137PD94</accession>
<evidence type="ECO:0000256" key="2">
    <source>
        <dbReference type="SAM" id="MobiDB-lite"/>
    </source>
</evidence>
<keyword evidence="1" id="KW-0862">Zinc</keyword>
<dbReference type="EMBL" id="KQ964443">
    <property type="protein sequence ID" value="KXN72978.1"/>
    <property type="molecule type" value="Genomic_DNA"/>
</dbReference>
<keyword evidence="1" id="KW-0863">Zinc-finger</keyword>
<feature type="domain" description="C3H1-type" evidence="3">
    <location>
        <begin position="251"/>
        <end position="279"/>
    </location>
</feature>
<dbReference type="AlphaFoldDB" id="A0A137PD94"/>
<dbReference type="InterPro" id="IPR019496">
    <property type="entry name" value="NUFIP1_cons_dom"/>
</dbReference>
<name>A0A137PD94_CONC2</name>
<sequence length="309" mass="35351">MSSNNNNNDDPFAKLLNQHKEEQNKNQLEPNNNNNERQNNNNNRSRGGGRGRGRGRGGHFNRGGHHNNNRNHKRPREEDADEIRSKYLSRIKLDTPEDIAKWIADRKKNFPGKVNNEEDEKVKNPLGLIQDYGSSSEEEESDAEDDKPKQNAINSNISEKDASKITSTEKEKENIKDSDNQKTNIINDSTSNNEDVNNIENEVDKLDNNNNEDETEDIDEAPEFQTSQQTFQPSAPVVNNQQPNPSEVAETDSTPVCKFYSSGQRCFKGQRCPYLHIKSDKQNKPNKPNHKPMPSQYKRKDLINLKKKV</sequence>
<feature type="compositionally biased region" description="Basic and acidic residues" evidence="2">
    <location>
        <begin position="298"/>
        <end position="309"/>
    </location>
</feature>
<dbReference type="GO" id="GO:0008270">
    <property type="term" value="F:zinc ion binding"/>
    <property type="evidence" value="ECO:0007669"/>
    <property type="project" value="UniProtKB-KW"/>
</dbReference>
<proteinExistence type="predicted"/>
<dbReference type="Gene3D" id="4.10.1000.10">
    <property type="entry name" value="Zinc finger, CCCH-type"/>
    <property type="match status" value="1"/>
</dbReference>
<feature type="region of interest" description="Disordered" evidence="2">
    <location>
        <begin position="105"/>
        <end position="253"/>
    </location>
</feature>
<feature type="compositionally biased region" description="Polar residues" evidence="2">
    <location>
        <begin position="181"/>
        <end position="191"/>
    </location>
</feature>
<keyword evidence="1" id="KW-0479">Metal-binding</keyword>
<dbReference type="Pfam" id="PF10453">
    <property type="entry name" value="NUFIP1"/>
    <property type="match status" value="1"/>
</dbReference>
<evidence type="ECO:0000259" key="3">
    <source>
        <dbReference type="PROSITE" id="PS50103"/>
    </source>
</evidence>
<evidence type="ECO:0000313" key="5">
    <source>
        <dbReference type="Proteomes" id="UP000070444"/>
    </source>
</evidence>
<evidence type="ECO:0000313" key="4">
    <source>
        <dbReference type="EMBL" id="KXN72978.1"/>
    </source>
</evidence>
<keyword evidence="5" id="KW-1185">Reference proteome</keyword>
<feature type="compositionally biased region" description="Polar residues" evidence="2">
    <location>
        <begin position="224"/>
        <end position="245"/>
    </location>
</feature>
<dbReference type="OrthoDB" id="273070at2759"/>
<feature type="zinc finger region" description="C3H1-type" evidence="1">
    <location>
        <begin position="251"/>
        <end position="279"/>
    </location>
</feature>
<feature type="compositionally biased region" description="Basic and acidic residues" evidence="2">
    <location>
        <begin position="158"/>
        <end position="180"/>
    </location>
</feature>
<feature type="compositionally biased region" description="Basic residues" evidence="2">
    <location>
        <begin position="47"/>
        <end position="74"/>
    </location>
</feature>
<dbReference type="InterPro" id="IPR000571">
    <property type="entry name" value="Znf_CCCH"/>
</dbReference>
<feature type="region of interest" description="Disordered" evidence="2">
    <location>
        <begin position="1"/>
        <end position="83"/>
    </location>
</feature>
<organism evidence="4 5">
    <name type="scientific">Conidiobolus coronatus (strain ATCC 28846 / CBS 209.66 / NRRL 28638)</name>
    <name type="common">Delacroixia coronata</name>
    <dbReference type="NCBI Taxonomy" id="796925"/>
    <lineage>
        <taxon>Eukaryota</taxon>
        <taxon>Fungi</taxon>
        <taxon>Fungi incertae sedis</taxon>
        <taxon>Zoopagomycota</taxon>
        <taxon>Entomophthoromycotina</taxon>
        <taxon>Entomophthoromycetes</taxon>
        <taxon>Entomophthorales</taxon>
        <taxon>Ancylistaceae</taxon>
        <taxon>Conidiobolus</taxon>
    </lineage>
</organism>
<feature type="compositionally biased region" description="Low complexity" evidence="2">
    <location>
        <begin position="31"/>
        <end position="45"/>
    </location>
</feature>
<feature type="compositionally biased region" description="Acidic residues" evidence="2">
    <location>
        <begin position="136"/>
        <end position="145"/>
    </location>
</feature>
<reference evidence="4 5" key="1">
    <citation type="journal article" date="2015" name="Genome Biol. Evol.">
        <title>Phylogenomic analyses indicate that early fungi evolved digesting cell walls of algal ancestors of land plants.</title>
        <authorList>
            <person name="Chang Y."/>
            <person name="Wang S."/>
            <person name="Sekimoto S."/>
            <person name="Aerts A.L."/>
            <person name="Choi C."/>
            <person name="Clum A."/>
            <person name="LaButti K.M."/>
            <person name="Lindquist E.A."/>
            <person name="Yee Ngan C."/>
            <person name="Ohm R.A."/>
            <person name="Salamov A.A."/>
            <person name="Grigoriev I.V."/>
            <person name="Spatafora J.W."/>
            <person name="Berbee M.L."/>
        </authorList>
    </citation>
    <scope>NUCLEOTIDE SEQUENCE [LARGE SCALE GENOMIC DNA]</scope>
    <source>
        <strain evidence="4 5">NRRL 28638</strain>
    </source>
</reference>
<gene>
    <name evidence="4" type="ORF">CONCODRAFT_4124</name>
</gene>